<dbReference type="Pfam" id="PF00520">
    <property type="entry name" value="Ion_trans"/>
    <property type="match status" value="1"/>
</dbReference>
<feature type="transmembrane region" description="Helical" evidence="5">
    <location>
        <begin position="202"/>
        <end position="228"/>
    </location>
</feature>
<evidence type="ECO:0000256" key="3">
    <source>
        <dbReference type="ARBA" id="ARBA00022989"/>
    </source>
</evidence>
<protein>
    <submittedName>
        <fullName evidence="7">Ion transporter</fullName>
    </submittedName>
</protein>
<feature type="transmembrane region" description="Helical" evidence="5">
    <location>
        <begin position="163"/>
        <end position="182"/>
    </location>
</feature>
<organism evidence="7 8">
    <name type="scientific">Candidatus Scatocola faecipullorum</name>
    <dbReference type="NCBI Taxonomy" id="2840917"/>
    <lineage>
        <taxon>Bacteria</taxon>
        <taxon>Pseudomonadati</taxon>
        <taxon>Pseudomonadota</taxon>
        <taxon>Alphaproteobacteria</taxon>
        <taxon>Rhodospirillales</taxon>
        <taxon>Rhodospirillaceae</taxon>
        <taxon>Rhodospirillaceae incertae sedis</taxon>
        <taxon>Candidatus Scatocola</taxon>
    </lineage>
</organism>
<gene>
    <name evidence="7" type="ORF">IAD20_05900</name>
</gene>
<dbReference type="PANTHER" id="PTHR10037">
    <property type="entry name" value="VOLTAGE-GATED CATION CHANNEL CALCIUM AND SODIUM"/>
    <property type="match status" value="1"/>
</dbReference>
<keyword evidence="3 5" id="KW-1133">Transmembrane helix</keyword>
<proteinExistence type="predicted"/>
<dbReference type="GO" id="GO:0001518">
    <property type="term" value="C:voltage-gated sodium channel complex"/>
    <property type="evidence" value="ECO:0007669"/>
    <property type="project" value="TreeGrafter"/>
</dbReference>
<dbReference type="InterPro" id="IPR043203">
    <property type="entry name" value="VGCC_Ca_Na"/>
</dbReference>
<dbReference type="GO" id="GO:0005509">
    <property type="term" value="F:calcium ion binding"/>
    <property type="evidence" value="ECO:0007669"/>
    <property type="project" value="InterPro"/>
</dbReference>
<evidence type="ECO:0000256" key="1">
    <source>
        <dbReference type="ARBA" id="ARBA00004141"/>
    </source>
</evidence>
<evidence type="ECO:0000256" key="2">
    <source>
        <dbReference type="ARBA" id="ARBA00022692"/>
    </source>
</evidence>
<name>A0A9D1M4P0_9PROT</name>
<dbReference type="PANTHER" id="PTHR10037:SF62">
    <property type="entry name" value="SODIUM CHANNEL PROTEIN 60E"/>
    <property type="match status" value="1"/>
</dbReference>
<feature type="domain" description="Ion transport" evidence="6">
    <location>
        <begin position="21"/>
        <end position="223"/>
    </location>
</feature>
<reference evidence="7" key="1">
    <citation type="submission" date="2020-10" db="EMBL/GenBank/DDBJ databases">
        <authorList>
            <person name="Gilroy R."/>
        </authorList>
    </citation>
    <scope>NUCLEOTIDE SEQUENCE</scope>
    <source>
        <strain evidence="7">ChiW3-316</strain>
    </source>
</reference>
<accession>A0A9D1M4P0</accession>
<dbReference type="InterPro" id="IPR027359">
    <property type="entry name" value="Volt_channel_dom_sf"/>
</dbReference>
<dbReference type="Gene3D" id="1.20.120.350">
    <property type="entry name" value="Voltage-gated potassium channels. Chain C"/>
    <property type="match status" value="1"/>
</dbReference>
<comment type="subcellular location">
    <subcellularLocation>
        <location evidence="1">Membrane</location>
        <topology evidence="1">Multi-pass membrane protein</topology>
    </subcellularLocation>
</comment>
<dbReference type="Proteomes" id="UP000824107">
    <property type="component" value="Unassembled WGS sequence"/>
</dbReference>
<dbReference type="GO" id="GO:0005248">
    <property type="term" value="F:voltage-gated sodium channel activity"/>
    <property type="evidence" value="ECO:0007669"/>
    <property type="project" value="TreeGrafter"/>
</dbReference>
<evidence type="ECO:0000256" key="5">
    <source>
        <dbReference type="SAM" id="Phobius"/>
    </source>
</evidence>
<dbReference type="InterPro" id="IPR005821">
    <property type="entry name" value="Ion_trans_dom"/>
</dbReference>
<evidence type="ECO:0000259" key="6">
    <source>
        <dbReference type="Pfam" id="PF00520"/>
    </source>
</evidence>
<reference evidence="7" key="2">
    <citation type="journal article" date="2021" name="PeerJ">
        <title>Extensive microbial diversity within the chicken gut microbiome revealed by metagenomics and culture.</title>
        <authorList>
            <person name="Gilroy R."/>
            <person name="Ravi A."/>
            <person name="Getino M."/>
            <person name="Pursley I."/>
            <person name="Horton D.L."/>
            <person name="Alikhan N.F."/>
            <person name="Baker D."/>
            <person name="Gharbi K."/>
            <person name="Hall N."/>
            <person name="Watson M."/>
            <person name="Adriaenssens E.M."/>
            <person name="Foster-Nyarko E."/>
            <person name="Jarju S."/>
            <person name="Secka A."/>
            <person name="Antonio M."/>
            <person name="Oren A."/>
            <person name="Chaudhuri R.R."/>
            <person name="La Ragione R."/>
            <person name="Hildebrand F."/>
            <person name="Pallen M.J."/>
        </authorList>
    </citation>
    <scope>NUCLEOTIDE SEQUENCE</scope>
    <source>
        <strain evidence="7">ChiW3-316</strain>
    </source>
</reference>
<keyword evidence="2 5" id="KW-0812">Transmembrane</keyword>
<dbReference type="EMBL" id="DVNC01000037">
    <property type="protein sequence ID" value="HIU53595.1"/>
    <property type="molecule type" value="Genomic_DNA"/>
</dbReference>
<feature type="transmembrane region" description="Helical" evidence="5">
    <location>
        <begin position="21"/>
        <end position="40"/>
    </location>
</feature>
<dbReference type="AlphaFoldDB" id="A0A9D1M4P0"/>
<feature type="transmembrane region" description="Helical" evidence="5">
    <location>
        <begin position="86"/>
        <end position="106"/>
    </location>
</feature>
<dbReference type="Gene3D" id="1.10.287.70">
    <property type="match status" value="1"/>
</dbReference>
<feature type="transmembrane region" description="Helical" evidence="5">
    <location>
        <begin position="52"/>
        <end position="74"/>
    </location>
</feature>
<evidence type="ECO:0000313" key="7">
    <source>
        <dbReference type="EMBL" id="HIU53595.1"/>
    </source>
</evidence>
<sequence length="238" mass="27473">MIKKAWEKDKRKVKKLVEGNNFDYFILSLICIDAVALGFMTSDITNVFFDNVLFILDRLCMAIFIMEMLMKLYAYGKGFFKSGWNVFDLIVVAVSSVPFASYFIVLRTFRLFRSLKYVNKFSRLKSIINTFIALLPIFVAMLAVFVIFFYVFAIMAVCLFGDIFVEFATLGDSLFTLLQVFTLDGWASNIARPVMSVFPHSWLFFVSFVFISFLIVISFLLSAVGEVVRREFQLKSRL</sequence>
<dbReference type="InterPro" id="IPR003915">
    <property type="entry name" value="PKD_2"/>
</dbReference>
<dbReference type="PRINTS" id="PR01433">
    <property type="entry name" value="POLYCYSTIN2"/>
</dbReference>
<keyword evidence="4 5" id="KW-0472">Membrane</keyword>
<evidence type="ECO:0000256" key="4">
    <source>
        <dbReference type="ARBA" id="ARBA00023136"/>
    </source>
</evidence>
<dbReference type="SUPFAM" id="SSF81324">
    <property type="entry name" value="Voltage-gated potassium channels"/>
    <property type="match status" value="1"/>
</dbReference>
<feature type="transmembrane region" description="Helical" evidence="5">
    <location>
        <begin position="126"/>
        <end position="151"/>
    </location>
</feature>
<comment type="caution">
    <text evidence="7">The sequence shown here is derived from an EMBL/GenBank/DDBJ whole genome shotgun (WGS) entry which is preliminary data.</text>
</comment>
<evidence type="ECO:0000313" key="8">
    <source>
        <dbReference type="Proteomes" id="UP000824107"/>
    </source>
</evidence>